<evidence type="ECO:0000313" key="3">
    <source>
        <dbReference type="EMBL" id="BAL77813.1"/>
    </source>
</evidence>
<dbReference type="Pfam" id="PF04319">
    <property type="entry name" value="NifZ"/>
    <property type="match status" value="1"/>
</dbReference>
<dbReference type="EMBL" id="AP012279">
    <property type="protein sequence ID" value="BAL77813.1"/>
    <property type="molecule type" value="Genomic_DNA"/>
</dbReference>
<dbReference type="InterPro" id="IPR007415">
    <property type="entry name" value="Nitrogenase_MoFe_mat_NifZ"/>
</dbReference>
<comment type="similarity">
    <text evidence="1">Belongs to the NifZ family.</text>
</comment>
<keyword evidence="2" id="KW-0535">Nitrogen fixation</keyword>
<protein>
    <recommendedName>
        <fullName evidence="5">Nitrogen fixation protein NifZ</fullName>
    </recommendedName>
</protein>
<dbReference type="AlphaFoldDB" id="A0AAI8QDM0"/>
<dbReference type="Proteomes" id="UP000007886">
    <property type="component" value="Chromosome"/>
</dbReference>
<dbReference type="GO" id="GO:0009399">
    <property type="term" value="P:nitrogen fixation"/>
    <property type="evidence" value="ECO:0007669"/>
    <property type="project" value="InterPro"/>
</dbReference>
<proteinExistence type="inferred from homology"/>
<keyword evidence="4" id="KW-1185">Reference proteome</keyword>
<evidence type="ECO:0008006" key="5">
    <source>
        <dbReference type="Google" id="ProtNLM"/>
    </source>
</evidence>
<gene>
    <name evidence="3" type="ORF">S23_46190</name>
</gene>
<evidence type="ECO:0000256" key="2">
    <source>
        <dbReference type="ARBA" id="ARBA00023231"/>
    </source>
</evidence>
<accession>A0AAI8QDM0</accession>
<evidence type="ECO:0000313" key="4">
    <source>
        <dbReference type="Proteomes" id="UP000007886"/>
    </source>
</evidence>
<evidence type="ECO:0000256" key="1">
    <source>
        <dbReference type="ARBA" id="ARBA00008027"/>
    </source>
</evidence>
<sequence length="83" mass="9082">MMLEPRLPKYQWGQRVKAVTDLMNDGSFPDAPADGRLVGVGDTGEIVQVGRHTDANLPIYLVEFGEKLVVGCLEEEISPLQGN</sequence>
<organism evidence="3 4">
    <name type="scientific">Bradyrhizobium cosmicum</name>
    <dbReference type="NCBI Taxonomy" id="1404864"/>
    <lineage>
        <taxon>Bacteria</taxon>
        <taxon>Pseudomonadati</taxon>
        <taxon>Pseudomonadota</taxon>
        <taxon>Alphaproteobacteria</taxon>
        <taxon>Hyphomicrobiales</taxon>
        <taxon>Nitrobacteraceae</taxon>
        <taxon>Bradyrhizobium</taxon>
    </lineage>
</organism>
<name>A0AAI8QDM0_9BRAD</name>
<reference evidence="3 4" key="1">
    <citation type="journal article" date="2012" name="Microbes Environ.">
        <title>Complete genome sequence of Bradyrhizobium sp. S23321: insights into symbiosis evolution in soil oligotrophs.</title>
        <authorList>
            <person name="Okubo T."/>
            <person name="Tsukui T."/>
            <person name="Maita H."/>
            <person name="Okamoto S."/>
            <person name="Oshima K."/>
            <person name="Fujisawa T."/>
            <person name="Saito A."/>
            <person name="Futamata H."/>
            <person name="Hattori R."/>
            <person name="Shimomura Y."/>
            <person name="Haruta S."/>
            <person name="Morimoto S."/>
            <person name="Wang Y."/>
            <person name="Sakai Y."/>
            <person name="Hattori M."/>
            <person name="Aizawa S."/>
            <person name="Nagashima K.V.P."/>
            <person name="Masuda S."/>
            <person name="Hattori T."/>
            <person name="Yamashita A."/>
            <person name="Bao Z."/>
            <person name="Hayatsu M."/>
            <person name="Kajiya-Kanegae H."/>
            <person name="Yoshinaga I."/>
            <person name="Sakamoto K."/>
            <person name="Toyota K."/>
            <person name="Nakao M."/>
            <person name="Kohara M."/>
            <person name="Anda M."/>
            <person name="Niwa R."/>
            <person name="Jung-Hwan P."/>
            <person name="Sameshima-Saito R."/>
            <person name="Tokuda S."/>
            <person name="Yamamoto S."/>
            <person name="Yamamoto S."/>
            <person name="Yokoyama T."/>
            <person name="Akutsu T."/>
            <person name="Nakamura Y."/>
            <person name="Nakahira-Yanaka Y."/>
            <person name="Takada Hoshino Y."/>
            <person name="Hirakawa H."/>
            <person name="Mitsui H."/>
            <person name="Terasawa K."/>
            <person name="Itakura M."/>
            <person name="Sato S."/>
            <person name="Ikeda-Ohtsubo W."/>
            <person name="Sakakura N."/>
            <person name="Kaminuma E."/>
            <person name="Minamisawa K."/>
        </authorList>
    </citation>
    <scope>NUCLEOTIDE SEQUENCE [LARGE SCALE GENOMIC DNA]</scope>
    <source>
        <strain evidence="3 4">S23321</strain>
    </source>
</reference>
<dbReference type="KEGG" id="brs:S23_46190"/>